<sequence>MIGKNLDVDYLVYNEIYYMQNIF</sequence>
<reference evidence="1" key="1">
    <citation type="submission" date="2018-05" db="EMBL/GenBank/DDBJ databases">
        <authorList>
            <person name="Lanie J.A."/>
            <person name="Ng W.-L."/>
            <person name="Kazmierczak K.M."/>
            <person name="Andrzejewski T.M."/>
            <person name="Davidsen T.M."/>
            <person name="Wayne K.J."/>
            <person name="Tettelin H."/>
            <person name="Glass J.I."/>
            <person name="Rusch D."/>
            <person name="Podicherti R."/>
            <person name="Tsui H.-C.T."/>
            <person name="Winkler M.E."/>
        </authorList>
    </citation>
    <scope>NUCLEOTIDE SEQUENCE</scope>
</reference>
<proteinExistence type="predicted"/>
<gene>
    <name evidence="1" type="ORF">METZ01_LOCUS250597</name>
</gene>
<protein>
    <submittedName>
        <fullName evidence="1">Uncharacterized protein</fullName>
    </submittedName>
</protein>
<organism evidence="1">
    <name type="scientific">marine metagenome</name>
    <dbReference type="NCBI Taxonomy" id="408172"/>
    <lineage>
        <taxon>unclassified sequences</taxon>
        <taxon>metagenomes</taxon>
        <taxon>ecological metagenomes</taxon>
    </lineage>
</organism>
<dbReference type="AlphaFoldDB" id="A0A382IFQ5"/>
<accession>A0A382IFQ5</accession>
<evidence type="ECO:0000313" key="1">
    <source>
        <dbReference type="EMBL" id="SVB97743.1"/>
    </source>
</evidence>
<name>A0A382IFQ5_9ZZZZ</name>
<dbReference type="EMBL" id="UINC01066734">
    <property type="protein sequence ID" value="SVB97743.1"/>
    <property type="molecule type" value="Genomic_DNA"/>
</dbReference>